<organism evidence="1 2">
    <name type="scientific">Hyalomma asiaticum</name>
    <name type="common">Tick</name>
    <dbReference type="NCBI Taxonomy" id="266040"/>
    <lineage>
        <taxon>Eukaryota</taxon>
        <taxon>Metazoa</taxon>
        <taxon>Ecdysozoa</taxon>
        <taxon>Arthropoda</taxon>
        <taxon>Chelicerata</taxon>
        <taxon>Arachnida</taxon>
        <taxon>Acari</taxon>
        <taxon>Parasitiformes</taxon>
        <taxon>Ixodida</taxon>
        <taxon>Ixodoidea</taxon>
        <taxon>Ixodidae</taxon>
        <taxon>Hyalomminae</taxon>
        <taxon>Hyalomma</taxon>
    </lineage>
</organism>
<sequence>MGRTRAAFQYGHAPYHRGGPVSMALGRSIRGRCFSPGRQNYGTNWLQEYEFAYGNSTAYGDDRASPLKEGRKSSQKSACKSTTPSHASLAAAVVERRESAARSPQAESHTVAAHGTTRVKNLAQQRSTRGRSARIHTARQHWAGRPTTGPAAAAAGKLVLREGERTAVVAAAPLWRTAEREGDRMSRGEKKAPTRTNTSERRTVDSSCHEKEFPFRRFRSSPGPTTRERCSQERCGVRGGGAQSAAAACQTVVDTLSDGVAALPDAERSVGFRGKRGSAVQTPRAKGRAGENQTMGTGAANRDANGKTWRRAYVDGSEISYRERTASTFVHCGSHDRENVLTESLDVNTVLADCLQNTNVSAVSEAPVPRFQAKVSPWNNAQLATA</sequence>
<evidence type="ECO:0000313" key="1">
    <source>
        <dbReference type="EMBL" id="KAH6944185.1"/>
    </source>
</evidence>
<proteinExistence type="predicted"/>
<gene>
    <name evidence="1" type="ORF">HPB50_002252</name>
</gene>
<reference evidence="1" key="1">
    <citation type="submission" date="2020-05" db="EMBL/GenBank/DDBJ databases">
        <title>Large-scale comparative analyses of tick genomes elucidate their genetic diversity and vector capacities.</title>
        <authorList>
            <person name="Jia N."/>
            <person name="Wang J."/>
            <person name="Shi W."/>
            <person name="Du L."/>
            <person name="Sun Y."/>
            <person name="Zhan W."/>
            <person name="Jiang J."/>
            <person name="Wang Q."/>
            <person name="Zhang B."/>
            <person name="Ji P."/>
            <person name="Sakyi L.B."/>
            <person name="Cui X."/>
            <person name="Yuan T."/>
            <person name="Jiang B."/>
            <person name="Yang W."/>
            <person name="Lam T.T.-Y."/>
            <person name="Chang Q."/>
            <person name="Ding S."/>
            <person name="Wang X."/>
            <person name="Zhu J."/>
            <person name="Ruan X."/>
            <person name="Zhao L."/>
            <person name="Wei J."/>
            <person name="Que T."/>
            <person name="Du C."/>
            <person name="Cheng J."/>
            <person name="Dai P."/>
            <person name="Han X."/>
            <person name="Huang E."/>
            <person name="Gao Y."/>
            <person name="Liu J."/>
            <person name="Shao H."/>
            <person name="Ye R."/>
            <person name="Li L."/>
            <person name="Wei W."/>
            <person name="Wang X."/>
            <person name="Wang C."/>
            <person name="Yang T."/>
            <person name="Huo Q."/>
            <person name="Li W."/>
            <person name="Guo W."/>
            <person name="Chen H."/>
            <person name="Zhou L."/>
            <person name="Ni X."/>
            <person name="Tian J."/>
            <person name="Zhou Y."/>
            <person name="Sheng Y."/>
            <person name="Liu T."/>
            <person name="Pan Y."/>
            <person name="Xia L."/>
            <person name="Li J."/>
            <person name="Zhao F."/>
            <person name="Cao W."/>
        </authorList>
    </citation>
    <scope>NUCLEOTIDE SEQUENCE</scope>
    <source>
        <strain evidence="1">Hyas-2018</strain>
    </source>
</reference>
<evidence type="ECO:0000313" key="2">
    <source>
        <dbReference type="Proteomes" id="UP000821845"/>
    </source>
</evidence>
<dbReference type="EMBL" id="CM023481">
    <property type="protein sequence ID" value="KAH6944185.1"/>
    <property type="molecule type" value="Genomic_DNA"/>
</dbReference>
<name>A0ACB7TB71_HYAAI</name>
<protein>
    <submittedName>
        <fullName evidence="1">Uncharacterized protein</fullName>
    </submittedName>
</protein>
<accession>A0ACB7TB71</accession>
<keyword evidence="2" id="KW-1185">Reference proteome</keyword>
<comment type="caution">
    <text evidence="1">The sequence shown here is derived from an EMBL/GenBank/DDBJ whole genome shotgun (WGS) entry which is preliminary data.</text>
</comment>
<dbReference type="Proteomes" id="UP000821845">
    <property type="component" value="Chromosome 1"/>
</dbReference>